<evidence type="ECO:0000313" key="1">
    <source>
        <dbReference type="EMBL" id="MBX17704.1"/>
    </source>
</evidence>
<protein>
    <submittedName>
        <fullName evidence="1">Nucleolar protein 14 isoform X2</fullName>
    </submittedName>
</protein>
<name>A0A2P2LIA5_RHIMU</name>
<organism evidence="1">
    <name type="scientific">Rhizophora mucronata</name>
    <name type="common">Asiatic mangrove</name>
    <dbReference type="NCBI Taxonomy" id="61149"/>
    <lineage>
        <taxon>Eukaryota</taxon>
        <taxon>Viridiplantae</taxon>
        <taxon>Streptophyta</taxon>
        <taxon>Embryophyta</taxon>
        <taxon>Tracheophyta</taxon>
        <taxon>Spermatophyta</taxon>
        <taxon>Magnoliopsida</taxon>
        <taxon>eudicotyledons</taxon>
        <taxon>Gunneridae</taxon>
        <taxon>Pentapetalae</taxon>
        <taxon>rosids</taxon>
        <taxon>fabids</taxon>
        <taxon>Malpighiales</taxon>
        <taxon>Rhizophoraceae</taxon>
        <taxon>Rhizophora</taxon>
    </lineage>
</organism>
<dbReference type="EMBL" id="GGEC01037220">
    <property type="protein sequence ID" value="MBX17704.1"/>
    <property type="molecule type" value="Transcribed_RNA"/>
</dbReference>
<accession>A0A2P2LIA5</accession>
<reference evidence="1" key="1">
    <citation type="submission" date="2018-02" db="EMBL/GenBank/DDBJ databases">
        <title>Rhizophora mucronata_Transcriptome.</title>
        <authorList>
            <person name="Meera S.P."/>
            <person name="Sreeshan A."/>
            <person name="Augustine A."/>
        </authorList>
    </citation>
    <scope>NUCLEOTIDE SEQUENCE</scope>
    <source>
        <tissue evidence="1">Leaf</tissue>
    </source>
</reference>
<proteinExistence type="predicted"/>
<sequence>MMSLPNLIRLS</sequence>